<feature type="compositionally biased region" description="Low complexity" evidence="1">
    <location>
        <begin position="107"/>
        <end position="125"/>
    </location>
</feature>
<feature type="region of interest" description="Disordered" evidence="1">
    <location>
        <begin position="59"/>
        <end position="148"/>
    </location>
</feature>
<dbReference type="AlphaFoldDB" id="A0A8C3GSY4"/>
<protein>
    <submittedName>
        <fullName evidence="2">Uncharacterized protein</fullName>
    </submittedName>
</protein>
<evidence type="ECO:0000313" key="3">
    <source>
        <dbReference type="Proteomes" id="UP000694553"/>
    </source>
</evidence>
<feature type="region of interest" description="Disordered" evidence="1">
    <location>
        <begin position="507"/>
        <end position="537"/>
    </location>
</feature>
<keyword evidence="3" id="KW-1185">Reference proteome</keyword>
<reference evidence="2" key="3">
    <citation type="submission" date="2025-09" db="UniProtKB">
        <authorList>
            <consortium name="Ensembl"/>
        </authorList>
    </citation>
    <scope>IDENTIFICATION</scope>
</reference>
<feature type="region of interest" description="Disordered" evidence="1">
    <location>
        <begin position="556"/>
        <end position="585"/>
    </location>
</feature>
<dbReference type="Proteomes" id="UP000694553">
    <property type="component" value="Unassembled WGS sequence"/>
</dbReference>
<reference evidence="3" key="1">
    <citation type="submission" date="2019-10" db="EMBL/GenBank/DDBJ databases">
        <title>Corvus moneduloides (New Caledonian crow) genome, bCorMon1, primary haplotype.</title>
        <authorList>
            <person name="Rutz C."/>
            <person name="Fungtammasan C."/>
            <person name="Mountcastle J."/>
            <person name="Formenti G."/>
            <person name="Chow W."/>
            <person name="Howe K."/>
            <person name="Steele M.P."/>
            <person name="Fernandes J."/>
            <person name="Gilbert M.T.P."/>
            <person name="Fedrigo O."/>
            <person name="Jarvis E.D."/>
            <person name="Gemmell N."/>
        </authorList>
    </citation>
    <scope>NUCLEOTIDE SEQUENCE [LARGE SCALE GENOMIC DNA]</scope>
</reference>
<proteinExistence type="predicted"/>
<sequence>ASLHTPILGQTSALKPTLLPAAPLLRIASPSPFIVYHSHPSIGGPIPCINPFLPSHQRSAAPGVPLPPPPHGAPALRHEAPVSTDVSAPPGPPASPAPAGRSPPAPLRSRAVPLRAAAASAAPAPTSGAERAEHPRRGQRRGRRGHAGPAARLALGAGELPGRLLALLWPALVLAAAAAALLVLRGLRDRGAAPGPPRRRAAGEAQEEEEEEEEAEEEEGGPAGAGGRAAGALPARQPEEQRRTAQVPVNGHLITSVNIREKKLLKPKKKRKTQCSDKEVPKDPLSVEKDKLQEEEGVWQTKISSREKRHLRKERLKQKDPSRACQGSSAVEPAFNWDEKGAVWPLTEDTSGGGKGAFFARVECGTMLKGSGALREESAPSRSEDDVFSNVGTWDIADVKSCPVTFGTLSDLSRDLDNVKSKSSEDSPSRCCCHGSSTFLPADDAWQGQGDPSVIDLDSDWKAPTEEWGNWTGDEEHQKRDEKKDLPKDKAGIRFCLSGLESKTQWKKKKMEVKEARGGAGLRHPQQGLQTRMEEGPRDLISTKHSSDAVVASFKKSLDIANNSPNNGVPGKKERRKRKKMKKET</sequence>
<feature type="compositionally biased region" description="Basic and acidic residues" evidence="1">
    <location>
        <begin position="474"/>
        <end position="488"/>
    </location>
</feature>
<feature type="compositionally biased region" description="Basic residues" evidence="1">
    <location>
        <begin position="137"/>
        <end position="146"/>
    </location>
</feature>
<feature type="compositionally biased region" description="Basic residues" evidence="1">
    <location>
        <begin position="573"/>
        <end position="585"/>
    </location>
</feature>
<accession>A0A8C3GSY4</accession>
<organism evidence="2 3">
    <name type="scientific">Corvus moneduloides</name>
    <name type="common">New Caledonian crow</name>
    <dbReference type="NCBI Taxonomy" id="1196302"/>
    <lineage>
        <taxon>Eukaryota</taxon>
        <taxon>Metazoa</taxon>
        <taxon>Chordata</taxon>
        <taxon>Craniata</taxon>
        <taxon>Vertebrata</taxon>
        <taxon>Euteleostomi</taxon>
        <taxon>Archelosauria</taxon>
        <taxon>Archosauria</taxon>
        <taxon>Dinosauria</taxon>
        <taxon>Saurischia</taxon>
        <taxon>Theropoda</taxon>
        <taxon>Coelurosauria</taxon>
        <taxon>Aves</taxon>
        <taxon>Neognathae</taxon>
        <taxon>Neoaves</taxon>
        <taxon>Telluraves</taxon>
        <taxon>Australaves</taxon>
        <taxon>Passeriformes</taxon>
        <taxon>Corvoidea</taxon>
        <taxon>Corvidae</taxon>
        <taxon>Corvus</taxon>
    </lineage>
</organism>
<feature type="compositionally biased region" description="Pro residues" evidence="1">
    <location>
        <begin position="89"/>
        <end position="106"/>
    </location>
</feature>
<feature type="region of interest" description="Disordered" evidence="1">
    <location>
        <begin position="442"/>
        <end position="488"/>
    </location>
</feature>
<evidence type="ECO:0000313" key="2">
    <source>
        <dbReference type="Ensembl" id="ENSCMUP00000003347.2"/>
    </source>
</evidence>
<feature type="region of interest" description="Disordered" evidence="1">
    <location>
        <begin position="189"/>
        <end position="331"/>
    </location>
</feature>
<accession>A0A8U7MFC3</accession>
<feature type="compositionally biased region" description="Basic residues" evidence="1">
    <location>
        <begin position="307"/>
        <end position="316"/>
    </location>
</feature>
<gene>
    <name evidence="2" type="primary">LOC116442265</name>
</gene>
<reference evidence="2" key="2">
    <citation type="submission" date="2025-08" db="UniProtKB">
        <authorList>
            <consortium name="Ensembl"/>
        </authorList>
    </citation>
    <scope>IDENTIFICATION</scope>
</reference>
<name>A0A8C3GSY4_CORMO</name>
<feature type="compositionally biased region" description="Acidic residues" evidence="1">
    <location>
        <begin position="205"/>
        <end position="220"/>
    </location>
</feature>
<dbReference type="Ensembl" id="ENSCMUT00000003626.2">
    <property type="protein sequence ID" value="ENSCMUP00000003347.2"/>
    <property type="gene ID" value="ENSCMUG00000002274.2"/>
</dbReference>
<evidence type="ECO:0000256" key="1">
    <source>
        <dbReference type="SAM" id="MobiDB-lite"/>
    </source>
</evidence>
<feature type="compositionally biased region" description="Basic and acidic residues" evidence="1">
    <location>
        <begin position="274"/>
        <end position="294"/>
    </location>
</feature>